<reference evidence="2 4" key="2">
    <citation type="submission" date="2020-08" db="EMBL/GenBank/DDBJ databases">
        <title>Genomic Encyclopedia of Type Strains, Phase III (KMG-III): the genomes of soil and plant-associated and newly described type strains.</title>
        <authorList>
            <person name="Whitman W."/>
        </authorList>
    </citation>
    <scope>NUCLEOTIDE SEQUENCE [LARGE SCALE GENOMIC DNA]</scope>
    <source>
        <strain evidence="2 4">CECT 8088</strain>
    </source>
</reference>
<sequence>MRHGTAQGAIDETVNSIGYWTGAVAGLAADIISERQAAARNQDAAAARRIDARTAEIQRDTNRIRAQRVSREIDELRDELANANAIIATLTSGLRSARAENENLKSSLQQLMAAVRKNTWQ</sequence>
<protein>
    <submittedName>
        <fullName evidence="2">Chromosome segregation ATPase</fullName>
    </submittedName>
</protein>
<reference evidence="3 5" key="1">
    <citation type="submission" date="2020-06" db="EMBL/GenBank/DDBJ databases">
        <title>Description of novel acetic acid bacteria.</title>
        <authorList>
            <person name="Sombolestani A."/>
        </authorList>
    </citation>
    <scope>NUCLEOTIDE SEQUENCE [LARGE SCALE GENOMIC DNA]</scope>
    <source>
        <strain evidence="3 5">LMG 26838</strain>
    </source>
</reference>
<evidence type="ECO:0000313" key="4">
    <source>
        <dbReference type="Proteomes" id="UP000557688"/>
    </source>
</evidence>
<dbReference type="RefSeq" id="WP_176623243.1">
    <property type="nucleotide sequence ID" value="NZ_JABXXQ010000095.1"/>
</dbReference>
<keyword evidence="4" id="KW-1185">Reference proteome</keyword>
<evidence type="ECO:0000313" key="2">
    <source>
        <dbReference type="EMBL" id="MBB3175484.1"/>
    </source>
</evidence>
<name>A0A839V4Y0_9PROT</name>
<evidence type="ECO:0000313" key="3">
    <source>
        <dbReference type="EMBL" id="NVN30034.1"/>
    </source>
</evidence>
<dbReference type="Gene3D" id="1.20.1480.30">
    <property type="entry name" value="Designed four-helix bundle protein"/>
    <property type="match status" value="1"/>
</dbReference>
<comment type="caution">
    <text evidence="2">The sequence shown here is derived from an EMBL/GenBank/DDBJ whole genome shotgun (WGS) entry which is preliminary data.</text>
</comment>
<feature type="coiled-coil region" evidence="1">
    <location>
        <begin position="59"/>
        <end position="114"/>
    </location>
</feature>
<organism evidence="2 4">
    <name type="scientific">Endobacter medicaginis</name>
    <dbReference type="NCBI Taxonomy" id="1181271"/>
    <lineage>
        <taxon>Bacteria</taxon>
        <taxon>Pseudomonadati</taxon>
        <taxon>Pseudomonadota</taxon>
        <taxon>Alphaproteobacteria</taxon>
        <taxon>Acetobacterales</taxon>
        <taxon>Acetobacteraceae</taxon>
        <taxon>Endobacter</taxon>
    </lineage>
</organism>
<dbReference type="Proteomes" id="UP000557688">
    <property type="component" value="Unassembled WGS sequence"/>
</dbReference>
<accession>A0A839V4Y0</accession>
<dbReference type="AlphaFoldDB" id="A0A839V4Y0"/>
<proteinExistence type="predicted"/>
<dbReference type="Proteomes" id="UP000565205">
    <property type="component" value="Unassembled WGS sequence"/>
</dbReference>
<evidence type="ECO:0000313" key="5">
    <source>
        <dbReference type="Proteomes" id="UP000565205"/>
    </source>
</evidence>
<gene>
    <name evidence="2" type="ORF">FHR90_003340</name>
    <name evidence="3" type="ORF">HUK83_06755</name>
</gene>
<keyword evidence="1" id="KW-0175">Coiled coil</keyword>
<dbReference type="EMBL" id="JACHXV010000036">
    <property type="protein sequence ID" value="MBB3175484.1"/>
    <property type="molecule type" value="Genomic_DNA"/>
</dbReference>
<evidence type="ECO:0000256" key="1">
    <source>
        <dbReference type="SAM" id="Coils"/>
    </source>
</evidence>
<dbReference type="EMBL" id="JABXXQ010000095">
    <property type="protein sequence ID" value="NVN30034.1"/>
    <property type="molecule type" value="Genomic_DNA"/>
</dbReference>